<proteinExistence type="inferred from homology"/>
<dbReference type="EC" id="4.1.2.48" evidence="5"/>
<dbReference type="InterPro" id="IPR001597">
    <property type="entry name" value="ArAA_b-elim_lyase/Thr_aldolase"/>
</dbReference>
<dbReference type="InterPro" id="IPR015422">
    <property type="entry name" value="PyrdxlP-dep_Trfase_small"/>
</dbReference>
<keyword evidence="5" id="KW-0456">Lyase</keyword>
<dbReference type="GO" id="GO:0006520">
    <property type="term" value="P:amino acid metabolic process"/>
    <property type="evidence" value="ECO:0007669"/>
    <property type="project" value="InterPro"/>
</dbReference>
<dbReference type="PANTHER" id="PTHR48097:SF5">
    <property type="entry name" value="LOW SPECIFICITY L-THREONINE ALDOLASE"/>
    <property type="match status" value="1"/>
</dbReference>
<dbReference type="Gene3D" id="3.90.1150.10">
    <property type="entry name" value="Aspartate Aminotransferase, domain 1"/>
    <property type="match status" value="1"/>
</dbReference>
<evidence type="ECO:0000256" key="2">
    <source>
        <dbReference type="ARBA" id="ARBA00006966"/>
    </source>
</evidence>
<accession>A0A645A6Q7</accession>
<name>A0A645A6Q7_9ZZZZ</name>
<comment type="similarity">
    <text evidence="2">Belongs to the threonine aldolase family.</text>
</comment>
<feature type="domain" description="Aromatic amino acid beta-eliminating lyase/threonine aldolase" evidence="4">
    <location>
        <begin position="6"/>
        <end position="259"/>
    </location>
</feature>
<dbReference type="InterPro" id="IPR015421">
    <property type="entry name" value="PyrdxlP-dep_Trfase_major"/>
</dbReference>
<evidence type="ECO:0000313" key="5">
    <source>
        <dbReference type="EMBL" id="MPM48782.1"/>
    </source>
</evidence>
<keyword evidence="3" id="KW-0663">Pyridoxal phosphate</keyword>
<organism evidence="5">
    <name type="scientific">bioreactor metagenome</name>
    <dbReference type="NCBI Taxonomy" id="1076179"/>
    <lineage>
        <taxon>unclassified sequences</taxon>
        <taxon>metagenomes</taxon>
        <taxon>ecological metagenomes</taxon>
    </lineage>
</organism>
<dbReference type="Gene3D" id="3.40.640.10">
    <property type="entry name" value="Type I PLP-dependent aspartate aminotransferase-like (Major domain)"/>
    <property type="match status" value="1"/>
</dbReference>
<comment type="caution">
    <text evidence="5">The sequence shown here is derived from an EMBL/GenBank/DDBJ whole genome shotgun (WGS) entry which is preliminary data.</text>
</comment>
<protein>
    <submittedName>
        <fullName evidence="5">Low specificity L-threonine aldolase</fullName>
        <ecNumber evidence="5">4.1.2.48</ecNumber>
    </submittedName>
</protein>
<comment type="cofactor">
    <cofactor evidence="1">
        <name>pyridoxal 5'-phosphate</name>
        <dbReference type="ChEBI" id="CHEBI:597326"/>
    </cofactor>
</comment>
<reference evidence="5" key="1">
    <citation type="submission" date="2019-08" db="EMBL/GenBank/DDBJ databases">
        <authorList>
            <person name="Kucharzyk K."/>
            <person name="Murdoch R.W."/>
            <person name="Higgins S."/>
            <person name="Loffler F."/>
        </authorList>
    </citation>
    <scope>NUCLEOTIDE SEQUENCE</scope>
</reference>
<dbReference type="GO" id="GO:0016829">
    <property type="term" value="F:lyase activity"/>
    <property type="evidence" value="ECO:0007669"/>
    <property type="project" value="UniProtKB-KW"/>
</dbReference>
<dbReference type="PANTHER" id="PTHR48097">
    <property type="entry name" value="L-THREONINE ALDOLASE-RELATED"/>
    <property type="match status" value="1"/>
</dbReference>
<dbReference type="InterPro" id="IPR015424">
    <property type="entry name" value="PyrdxlP-dep_Trfase"/>
</dbReference>
<gene>
    <name evidence="5" type="primary">ltaE_15</name>
    <name evidence="5" type="ORF">SDC9_95509</name>
</gene>
<evidence type="ECO:0000256" key="1">
    <source>
        <dbReference type="ARBA" id="ARBA00001933"/>
    </source>
</evidence>
<sequence length="320" mass="34207">MQNPGYGTDGHCAAAAEKIRAVCGCPGADVHFLVGGTPVNLISLAAFLRPHQAAIAATTGHIAVHETGSIEATGHKVCTIDTPDGKLTPALVRAVVAEHTDEHMVQPRLVFIADSTEIGTLYQKAELQALRAVCDELGLLLYVDGARLASALASEHSDLSLADLAHYADAFYIGGTKNGALMGEALVICNDALKADYRYIMKQRGGMLAKGWLLGLQFETLFTGDLYFSLARHANAMATRLAQGFADAGLGFFMPPVSNQIFPLLPLPLIKELRRTFEFQLWGAPQGELQATRFVCSWATPPQYVDALLAAVSLWASKAG</sequence>
<dbReference type="AlphaFoldDB" id="A0A645A6Q7"/>
<dbReference type="SUPFAM" id="SSF53383">
    <property type="entry name" value="PLP-dependent transferases"/>
    <property type="match status" value="1"/>
</dbReference>
<evidence type="ECO:0000259" key="4">
    <source>
        <dbReference type="Pfam" id="PF01212"/>
    </source>
</evidence>
<evidence type="ECO:0000256" key="3">
    <source>
        <dbReference type="ARBA" id="ARBA00022898"/>
    </source>
</evidence>
<dbReference type="EMBL" id="VSSQ01012251">
    <property type="protein sequence ID" value="MPM48782.1"/>
    <property type="molecule type" value="Genomic_DNA"/>
</dbReference>
<dbReference type="Pfam" id="PF01212">
    <property type="entry name" value="Beta_elim_lyase"/>
    <property type="match status" value="1"/>
</dbReference>